<dbReference type="CDD" id="cd01949">
    <property type="entry name" value="GGDEF"/>
    <property type="match status" value="1"/>
</dbReference>
<dbReference type="PROSITE" id="PS50887">
    <property type="entry name" value="GGDEF"/>
    <property type="match status" value="1"/>
</dbReference>
<dbReference type="AlphaFoldDB" id="A0A1C7YZ48"/>
<dbReference type="InterPro" id="IPR000160">
    <property type="entry name" value="GGDEF_dom"/>
</dbReference>
<reference evidence="6 7" key="1">
    <citation type="submission" date="2015-07" db="EMBL/GenBank/DDBJ databases">
        <title>Draft genome sequence of a diazotrophic, plant growth-promoting rhizobacterium of the Pseudomonas syringae complex.</title>
        <authorList>
            <person name="Patten C.L."/>
            <person name="Jeong H."/>
        </authorList>
    </citation>
    <scope>NUCLEOTIDE SEQUENCE [LARGE SCALE GENOMIC DNA]</scope>
    <source>
        <strain evidence="6 7">GR12-2</strain>
    </source>
</reference>
<dbReference type="PANTHER" id="PTHR45138">
    <property type="entry name" value="REGULATORY COMPONENTS OF SENSORY TRANSDUCTION SYSTEM"/>
    <property type="match status" value="1"/>
</dbReference>
<dbReference type="GO" id="GO:0005886">
    <property type="term" value="C:plasma membrane"/>
    <property type="evidence" value="ECO:0007669"/>
    <property type="project" value="UniProtKB-SubCell"/>
</dbReference>
<dbReference type="GO" id="GO:0016301">
    <property type="term" value="F:kinase activity"/>
    <property type="evidence" value="ECO:0007669"/>
    <property type="project" value="UniProtKB-KW"/>
</dbReference>
<sequence length="363" mass="39598">MKNYEGKGLSFAERIYWSRSVGVSIGCFCVAANLYPLHPPTWIWVLMACNVLAWPHIALRLAKRSAQPYSAEHRNILCDSIAGGFWAAAMGFSPLPTVTVLAMMGMHNMAAGGQRLFLLGCVAQAFGALIATLLVSTSFVPESTALQIYACLPVLVIYPLFVGYSSYRLAVKLSEHKHILGKLSRTDSLTGLINHGSWKDLLQIEFGNCQTLARQTTVALIDVDHFKSINDTHGHITGDAVLKQMSAALVANLRECDLAGRYGGDEFCVILPNTSEVLAREILERLNHEVSSYRDSVLPDLHISLSIGIATYQPYLIDAAAWLNEADKALYVAKTTGRNRICAAEPALAANDEPELDMEASVS</sequence>
<dbReference type="GO" id="GO:0052621">
    <property type="term" value="F:diguanylate cyclase activity"/>
    <property type="evidence" value="ECO:0007669"/>
    <property type="project" value="UniProtKB-EC"/>
</dbReference>
<feature type="transmembrane region" description="Helical" evidence="4">
    <location>
        <begin position="116"/>
        <end position="140"/>
    </location>
</feature>
<dbReference type="PANTHER" id="PTHR45138:SF24">
    <property type="entry name" value="DIGUANYLATE CYCLASE DGCC-RELATED"/>
    <property type="match status" value="1"/>
</dbReference>
<name>A0A1C7YZ48_PSESX</name>
<evidence type="ECO:0000256" key="4">
    <source>
        <dbReference type="SAM" id="Phobius"/>
    </source>
</evidence>
<dbReference type="PATRIC" id="fig|317.243.peg.5314"/>
<keyword evidence="4" id="KW-0812">Transmembrane</keyword>
<feature type="transmembrane region" description="Helical" evidence="4">
    <location>
        <begin position="15"/>
        <end position="35"/>
    </location>
</feature>
<feature type="transmembrane region" description="Helical" evidence="4">
    <location>
        <begin position="146"/>
        <end position="167"/>
    </location>
</feature>
<feature type="transmembrane region" description="Helical" evidence="4">
    <location>
        <begin position="81"/>
        <end position="104"/>
    </location>
</feature>
<dbReference type="SMART" id="SM00267">
    <property type="entry name" value="GGDEF"/>
    <property type="match status" value="1"/>
</dbReference>
<accession>A0A1C7YZ48</accession>
<proteinExistence type="predicted"/>
<comment type="cofactor">
    <cofactor evidence="1">
        <name>Mg(2+)</name>
        <dbReference type="ChEBI" id="CHEBI:18420"/>
    </cofactor>
</comment>
<dbReference type="SUPFAM" id="SSF55073">
    <property type="entry name" value="Nucleotide cyclase"/>
    <property type="match status" value="1"/>
</dbReference>
<keyword evidence="4" id="KW-1133">Transmembrane helix</keyword>
<dbReference type="InterPro" id="IPR050469">
    <property type="entry name" value="Diguanylate_Cyclase"/>
</dbReference>
<dbReference type="InterPro" id="IPR029787">
    <property type="entry name" value="Nucleotide_cyclase"/>
</dbReference>
<organism evidence="6 7">
    <name type="scientific">Pseudomonas syringae</name>
    <dbReference type="NCBI Taxonomy" id="317"/>
    <lineage>
        <taxon>Bacteria</taxon>
        <taxon>Pseudomonadati</taxon>
        <taxon>Pseudomonadota</taxon>
        <taxon>Gammaproteobacteria</taxon>
        <taxon>Pseudomonadales</taxon>
        <taxon>Pseudomonadaceae</taxon>
        <taxon>Pseudomonas</taxon>
    </lineage>
</organism>
<dbReference type="Pfam" id="PF05230">
    <property type="entry name" value="MASE2"/>
    <property type="match status" value="1"/>
</dbReference>
<dbReference type="NCBIfam" id="TIGR00254">
    <property type="entry name" value="GGDEF"/>
    <property type="match status" value="1"/>
</dbReference>
<comment type="caution">
    <text evidence="6">The sequence shown here is derived from an EMBL/GenBank/DDBJ whole genome shotgun (WGS) entry which is preliminary data.</text>
</comment>
<feature type="transmembrane region" description="Helical" evidence="4">
    <location>
        <begin position="42"/>
        <end position="61"/>
    </location>
</feature>
<dbReference type="InterPro" id="IPR007894">
    <property type="entry name" value="MASE2"/>
</dbReference>
<dbReference type="Gene3D" id="3.30.70.270">
    <property type="match status" value="1"/>
</dbReference>
<evidence type="ECO:0000313" key="6">
    <source>
        <dbReference type="EMBL" id="OCR23054.1"/>
    </source>
</evidence>
<evidence type="ECO:0000256" key="2">
    <source>
        <dbReference type="ARBA" id="ARBA00004533"/>
    </source>
</evidence>
<evidence type="ECO:0000256" key="1">
    <source>
        <dbReference type="ARBA" id="ARBA00001946"/>
    </source>
</evidence>
<dbReference type="EC" id="2.7.7.65" evidence="3"/>
<evidence type="ECO:0000256" key="3">
    <source>
        <dbReference type="ARBA" id="ARBA00012528"/>
    </source>
</evidence>
<keyword evidence="6" id="KW-0418">Kinase</keyword>
<gene>
    <name evidence="6" type="ORF">AFK24_21240</name>
</gene>
<dbReference type="Proteomes" id="UP000093104">
    <property type="component" value="Unassembled WGS sequence"/>
</dbReference>
<dbReference type="RefSeq" id="WP_065835103.1">
    <property type="nucleotide sequence ID" value="NZ_LGSI01000060.1"/>
</dbReference>
<protein>
    <recommendedName>
        <fullName evidence="3">diguanylate cyclase</fullName>
        <ecNumber evidence="3">2.7.7.65</ecNumber>
    </recommendedName>
</protein>
<dbReference type="FunFam" id="3.30.70.270:FF:000001">
    <property type="entry name" value="Diguanylate cyclase domain protein"/>
    <property type="match status" value="1"/>
</dbReference>
<feature type="domain" description="GGDEF" evidence="5">
    <location>
        <begin position="214"/>
        <end position="346"/>
    </location>
</feature>
<comment type="subcellular location">
    <subcellularLocation>
        <location evidence="2">Cell inner membrane</location>
    </subcellularLocation>
</comment>
<keyword evidence="6" id="KW-0808">Transferase</keyword>
<dbReference type="GO" id="GO:0043709">
    <property type="term" value="P:cell adhesion involved in single-species biofilm formation"/>
    <property type="evidence" value="ECO:0007669"/>
    <property type="project" value="TreeGrafter"/>
</dbReference>
<evidence type="ECO:0000313" key="7">
    <source>
        <dbReference type="Proteomes" id="UP000093104"/>
    </source>
</evidence>
<keyword evidence="4" id="KW-0472">Membrane</keyword>
<dbReference type="EMBL" id="LGSI01000060">
    <property type="protein sequence ID" value="OCR23054.1"/>
    <property type="molecule type" value="Genomic_DNA"/>
</dbReference>
<dbReference type="InterPro" id="IPR043128">
    <property type="entry name" value="Rev_trsase/Diguanyl_cyclase"/>
</dbReference>
<dbReference type="Pfam" id="PF00990">
    <property type="entry name" value="GGDEF"/>
    <property type="match status" value="1"/>
</dbReference>
<dbReference type="OrthoDB" id="9812260at2"/>
<dbReference type="GO" id="GO:1902201">
    <property type="term" value="P:negative regulation of bacterial-type flagellum-dependent cell motility"/>
    <property type="evidence" value="ECO:0007669"/>
    <property type="project" value="TreeGrafter"/>
</dbReference>
<evidence type="ECO:0000259" key="5">
    <source>
        <dbReference type="PROSITE" id="PS50887"/>
    </source>
</evidence>